<dbReference type="AlphaFoldDB" id="A0A369CIE1"/>
<feature type="transmembrane region" description="Helical" evidence="5">
    <location>
        <begin position="30"/>
        <end position="50"/>
    </location>
</feature>
<feature type="transmembrane region" description="Helical" evidence="5">
    <location>
        <begin position="70"/>
        <end position="91"/>
    </location>
</feature>
<keyword evidence="7" id="KW-1185">Reference proteome</keyword>
<sequence>MSDEREQFPERPAEAPAPGQGLAVAAESLYLANLLLAPGLAFGVLLWLYLRHHRDAPPLAACHLRQTLSASVWAGLLLVLVNGLIIITGGYASGHTWLVVILYFTLCHSTLVVLGMIGLARAMAGRHYRYPLVGMATCCHDRHES</sequence>
<dbReference type="EMBL" id="QPJY01000001">
    <property type="protein sequence ID" value="RCX33321.1"/>
    <property type="molecule type" value="Genomic_DNA"/>
</dbReference>
<feature type="transmembrane region" description="Helical" evidence="5">
    <location>
        <begin position="97"/>
        <end position="120"/>
    </location>
</feature>
<keyword evidence="4 5" id="KW-0472">Membrane</keyword>
<evidence type="ECO:0000256" key="3">
    <source>
        <dbReference type="ARBA" id="ARBA00022989"/>
    </source>
</evidence>
<dbReference type="OrthoDB" id="8778085at2"/>
<evidence type="ECO:0000256" key="4">
    <source>
        <dbReference type="ARBA" id="ARBA00023136"/>
    </source>
</evidence>
<evidence type="ECO:0000313" key="6">
    <source>
        <dbReference type="EMBL" id="RCX33321.1"/>
    </source>
</evidence>
<dbReference type="Proteomes" id="UP000252707">
    <property type="component" value="Unassembled WGS sequence"/>
</dbReference>
<evidence type="ECO:0000313" key="7">
    <source>
        <dbReference type="Proteomes" id="UP000252707"/>
    </source>
</evidence>
<organism evidence="6 7">
    <name type="scientific">Thioalbus denitrificans</name>
    <dbReference type="NCBI Taxonomy" id="547122"/>
    <lineage>
        <taxon>Bacteria</taxon>
        <taxon>Pseudomonadati</taxon>
        <taxon>Pseudomonadota</taxon>
        <taxon>Gammaproteobacteria</taxon>
        <taxon>Chromatiales</taxon>
        <taxon>Ectothiorhodospiraceae</taxon>
        <taxon>Thioalbus</taxon>
    </lineage>
</organism>
<accession>A0A369CIE1</accession>
<gene>
    <name evidence="6" type="ORF">DFQ59_101622</name>
</gene>
<dbReference type="RefSeq" id="WP_114278173.1">
    <property type="nucleotide sequence ID" value="NZ_QPJY01000001.1"/>
</dbReference>
<protein>
    <submittedName>
        <fullName evidence="6">Uncharacterized protein</fullName>
    </submittedName>
</protein>
<comment type="caution">
    <text evidence="6">The sequence shown here is derived from an EMBL/GenBank/DDBJ whole genome shotgun (WGS) entry which is preliminary data.</text>
</comment>
<dbReference type="InterPro" id="IPR019109">
    <property type="entry name" value="MamF_MmsF"/>
</dbReference>
<name>A0A369CIE1_9GAMM</name>
<keyword evidence="2 5" id="KW-0812">Transmembrane</keyword>
<evidence type="ECO:0000256" key="1">
    <source>
        <dbReference type="ARBA" id="ARBA00004141"/>
    </source>
</evidence>
<proteinExistence type="predicted"/>
<keyword evidence="3 5" id="KW-1133">Transmembrane helix</keyword>
<evidence type="ECO:0000256" key="5">
    <source>
        <dbReference type="SAM" id="Phobius"/>
    </source>
</evidence>
<comment type="subcellular location">
    <subcellularLocation>
        <location evidence="1">Membrane</location>
        <topology evidence="1">Multi-pass membrane protein</topology>
    </subcellularLocation>
</comment>
<dbReference type="Pfam" id="PF09685">
    <property type="entry name" value="MamF_MmsF"/>
    <property type="match status" value="1"/>
</dbReference>
<evidence type="ECO:0000256" key="2">
    <source>
        <dbReference type="ARBA" id="ARBA00022692"/>
    </source>
</evidence>
<reference evidence="6 7" key="1">
    <citation type="submission" date="2018-07" db="EMBL/GenBank/DDBJ databases">
        <title>Genomic Encyclopedia of Type Strains, Phase IV (KMG-IV): sequencing the most valuable type-strain genomes for metagenomic binning, comparative biology and taxonomic classification.</title>
        <authorList>
            <person name="Goeker M."/>
        </authorList>
    </citation>
    <scope>NUCLEOTIDE SEQUENCE [LARGE SCALE GENOMIC DNA]</scope>
    <source>
        <strain evidence="6 7">DSM 26407</strain>
    </source>
</reference>